<keyword evidence="7" id="KW-0482">Metalloprotease</keyword>
<dbReference type="RefSeq" id="XP_004364901.1">
    <property type="nucleotide sequence ID" value="XM_004364844.2"/>
</dbReference>
<dbReference type="InterPro" id="IPR001160">
    <property type="entry name" value="Peptidase_M20C"/>
</dbReference>
<dbReference type="InterPro" id="IPR002933">
    <property type="entry name" value="Peptidase_M20"/>
</dbReference>
<dbReference type="Gene3D" id="3.40.630.10">
    <property type="entry name" value="Zn peptidases"/>
    <property type="match status" value="2"/>
</dbReference>
<dbReference type="PRINTS" id="PR00934">
    <property type="entry name" value="XHISDIPTASE"/>
</dbReference>
<dbReference type="InParanoid" id="A0A0D2X035"/>
<dbReference type="GO" id="GO:0070573">
    <property type="term" value="F:metallodipeptidase activity"/>
    <property type="evidence" value="ECO:0007669"/>
    <property type="project" value="TreeGrafter"/>
</dbReference>
<keyword evidence="3" id="KW-0645">Protease</keyword>
<evidence type="ECO:0000256" key="5">
    <source>
        <dbReference type="ARBA" id="ARBA00022801"/>
    </source>
</evidence>
<evidence type="ECO:0000256" key="8">
    <source>
        <dbReference type="ARBA" id="ARBA00023285"/>
    </source>
</evidence>
<dbReference type="FunFam" id="3.40.630.10:FF:000015">
    <property type="entry name" value="Aminoacyl-histidine dipeptidase PepD"/>
    <property type="match status" value="1"/>
</dbReference>
<evidence type="ECO:0000256" key="3">
    <source>
        <dbReference type="ARBA" id="ARBA00022670"/>
    </source>
</evidence>
<dbReference type="Pfam" id="PF07687">
    <property type="entry name" value="M20_dimer"/>
    <property type="match status" value="1"/>
</dbReference>
<dbReference type="FunFam" id="3.40.630.10:FF:000018">
    <property type="entry name" value="Aminoacyl-histidine dipeptidase PepD"/>
    <property type="match status" value="1"/>
</dbReference>
<comment type="cofactor">
    <cofactor evidence="2">
        <name>Zn(2+)</name>
        <dbReference type="ChEBI" id="CHEBI:29105"/>
    </cofactor>
</comment>
<gene>
    <name evidence="10" type="ORF">CAOG_000030</name>
</gene>
<feature type="domain" description="Peptidase M20 dimerisation" evidence="9">
    <location>
        <begin position="250"/>
        <end position="324"/>
    </location>
</feature>
<keyword evidence="11" id="KW-1185">Reference proteome</keyword>
<dbReference type="GO" id="GO:0006508">
    <property type="term" value="P:proteolysis"/>
    <property type="evidence" value="ECO:0007669"/>
    <property type="project" value="UniProtKB-KW"/>
</dbReference>
<dbReference type="Proteomes" id="UP000008743">
    <property type="component" value="Unassembled WGS sequence"/>
</dbReference>
<accession>A0A0D2X035</accession>
<protein>
    <submittedName>
        <fullName evidence="10">Aminoacyl-histidine dipeptidase</fullName>
    </submittedName>
</protein>
<dbReference type="PhylomeDB" id="A0A0D2X035"/>
<dbReference type="STRING" id="595528.A0A0D2X035"/>
<dbReference type="SUPFAM" id="SSF53187">
    <property type="entry name" value="Zn-dependent exopeptidases"/>
    <property type="match status" value="1"/>
</dbReference>
<evidence type="ECO:0000256" key="1">
    <source>
        <dbReference type="ARBA" id="ARBA00001941"/>
    </source>
</evidence>
<evidence type="ECO:0000313" key="10">
    <source>
        <dbReference type="EMBL" id="KJE88369.1"/>
    </source>
</evidence>
<evidence type="ECO:0000256" key="6">
    <source>
        <dbReference type="ARBA" id="ARBA00022833"/>
    </source>
</evidence>
<dbReference type="PANTHER" id="PTHR43501">
    <property type="entry name" value="CYTOSOL NON-SPECIFIC DIPEPTIDASE"/>
    <property type="match status" value="1"/>
</dbReference>
<evidence type="ECO:0000259" key="9">
    <source>
        <dbReference type="Pfam" id="PF07687"/>
    </source>
</evidence>
<dbReference type="Pfam" id="PF01546">
    <property type="entry name" value="Peptidase_M20"/>
    <property type="match status" value="1"/>
</dbReference>
<organism evidence="10 11">
    <name type="scientific">Capsaspora owczarzaki (strain ATCC 30864)</name>
    <dbReference type="NCBI Taxonomy" id="595528"/>
    <lineage>
        <taxon>Eukaryota</taxon>
        <taxon>Filasterea</taxon>
        <taxon>Capsaspora</taxon>
    </lineage>
</organism>
<dbReference type="eggNOG" id="ENOG502QRV8">
    <property type="taxonomic scope" value="Eukaryota"/>
</dbReference>
<evidence type="ECO:0000256" key="7">
    <source>
        <dbReference type="ARBA" id="ARBA00023049"/>
    </source>
</evidence>
<dbReference type="InterPro" id="IPR011650">
    <property type="entry name" value="Peptidase_M20_dimer"/>
</dbReference>
<keyword evidence="4" id="KW-0479">Metal-binding</keyword>
<evidence type="ECO:0000256" key="4">
    <source>
        <dbReference type="ARBA" id="ARBA00022723"/>
    </source>
</evidence>
<dbReference type="OMA" id="KGGYPGW"/>
<proteinExistence type="predicted"/>
<dbReference type="EMBL" id="KE346360">
    <property type="protein sequence ID" value="KJE88369.1"/>
    <property type="molecule type" value="Genomic_DNA"/>
</dbReference>
<dbReference type="OrthoDB" id="191370at2759"/>
<dbReference type="GO" id="GO:0005829">
    <property type="term" value="C:cytosol"/>
    <property type="evidence" value="ECO:0007669"/>
    <property type="project" value="TreeGrafter"/>
</dbReference>
<comment type="cofactor">
    <cofactor evidence="1">
        <name>Co(2+)</name>
        <dbReference type="ChEBI" id="CHEBI:48828"/>
    </cofactor>
</comment>
<evidence type="ECO:0000256" key="2">
    <source>
        <dbReference type="ARBA" id="ARBA00001947"/>
    </source>
</evidence>
<dbReference type="AlphaFoldDB" id="A0A0D2X035"/>
<evidence type="ECO:0000313" key="11">
    <source>
        <dbReference type="Proteomes" id="UP000008743"/>
    </source>
</evidence>
<keyword evidence="8" id="KW-0170">Cobalt</keyword>
<reference evidence="11" key="1">
    <citation type="submission" date="2011-02" db="EMBL/GenBank/DDBJ databases">
        <title>The Genome Sequence of Capsaspora owczarzaki ATCC 30864.</title>
        <authorList>
            <person name="Russ C."/>
            <person name="Cuomo C."/>
            <person name="Burger G."/>
            <person name="Gray M.W."/>
            <person name="Holland P.W.H."/>
            <person name="King N."/>
            <person name="Lang F.B.F."/>
            <person name="Roger A.J."/>
            <person name="Ruiz-Trillo I."/>
            <person name="Young S.K."/>
            <person name="Zeng Q."/>
            <person name="Gargeya S."/>
            <person name="Alvarado L."/>
            <person name="Berlin A."/>
            <person name="Chapman S.B."/>
            <person name="Chen Z."/>
            <person name="Freedman E."/>
            <person name="Gellesch M."/>
            <person name="Goldberg J."/>
            <person name="Griggs A."/>
            <person name="Gujja S."/>
            <person name="Heilman E."/>
            <person name="Heiman D."/>
            <person name="Howarth C."/>
            <person name="Mehta T."/>
            <person name="Neiman D."/>
            <person name="Pearson M."/>
            <person name="Roberts A."/>
            <person name="Saif S."/>
            <person name="Shea T."/>
            <person name="Shenoy N."/>
            <person name="Sisk P."/>
            <person name="Stolte C."/>
            <person name="Sykes S."/>
            <person name="White J."/>
            <person name="Yandava C."/>
            <person name="Haas B."/>
            <person name="Nusbaum C."/>
            <person name="Birren B."/>
        </authorList>
    </citation>
    <scope>NUCLEOTIDE SEQUENCE</scope>
    <source>
        <strain evidence="11">ATCC 30864</strain>
    </source>
</reference>
<dbReference type="PANTHER" id="PTHR43501:SF1">
    <property type="entry name" value="CYTOSOL NON-SPECIFIC DIPEPTIDASE"/>
    <property type="match status" value="1"/>
</dbReference>
<dbReference type="GO" id="GO:0046872">
    <property type="term" value="F:metal ion binding"/>
    <property type="evidence" value="ECO:0007669"/>
    <property type="project" value="UniProtKB-KW"/>
</dbReference>
<sequence>MSHERILSAESLLHLPTSIPLVDQLGGDAIWKYFAMCLETPRPSSKLDQIRAKVTGVADRLGLVHKTDRAGNVLICKPATPGYEHVAAVALQCHLDMVTSKNEGVEHDFDVDPIRVRIDGDWLKAESTTLGADDGIGVAACLALLEDIAPERMELEGRSHKDKREFVHPALELLFTADEETTMSGAMDIDPELLKARLMINVDSEEQNSICIGCAGGFEKILLLPVEWAENGDDAAALSTPGTFTLLSVHLKGLLGGHSGAQIHEPLGNGIQLLARILSNTIDAAPAGADVRLAAYKGGTAINAIPREARAVVAVRTAHVAEVVTLLDTAFASVVRGRYTLEQEPNAVLAVATMSGSDDWHRTVPTPLKVVEDELGESPAFAAGATNARLCALTPTSTRASLDYITSLHHGVIYKSREVEGLVETSIAFTVAQLTDSGLYCHLFARSSNDAHMVEVSQRLDESHGASWWEAHGLTQLAETAASRINGKTLQKFGPTPALNGFPGWMPNPHTDLLKSTRSAYESEYGVQPRVYAVHAGLECGFWQRTFAGMECVSVGPEVAAAHSPDERLEISTVRPFMRVLRATLDLLCRQ</sequence>
<keyword evidence="6" id="KW-0862">Zinc</keyword>
<keyword evidence="5" id="KW-0378">Hydrolase</keyword>
<name>A0A0D2X035_CAPO3</name>